<evidence type="ECO:0000313" key="4">
    <source>
        <dbReference type="EMBL" id="PRP97449.1"/>
    </source>
</evidence>
<reference evidence="4 5" key="1">
    <citation type="submission" date="2018-03" db="EMBL/GenBank/DDBJ databases">
        <title>Draft Genome Sequences of the Obligatory Marine Myxobacteria Enhygromyxa salina SWB005.</title>
        <authorList>
            <person name="Poehlein A."/>
            <person name="Moghaddam J.A."/>
            <person name="Harms H."/>
            <person name="Alanjari M."/>
            <person name="Koenig G.M."/>
            <person name="Daniel R."/>
            <person name="Schaeberle T.F."/>
        </authorList>
    </citation>
    <scope>NUCLEOTIDE SEQUENCE [LARGE SCALE GENOMIC DNA]</scope>
    <source>
        <strain evidence="4 5">SWB005</strain>
    </source>
</reference>
<feature type="signal peptide" evidence="2">
    <location>
        <begin position="1"/>
        <end position="29"/>
    </location>
</feature>
<evidence type="ECO:0000256" key="2">
    <source>
        <dbReference type="SAM" id="SignalP"/>
    </source>
</evidence>
<gene>
    <name evidence="4" type="ORF">ENSA5_34410</name>
</gene>
<protein>
    <recommendedName>
        <fullName evidence="3">DUF7790 domain-containing protein</fullName>
    </recommendedName>
</protein>
<dbReference type="RefSeq" id="WP_106392789.1">
    <property type="nucleotide sequence ID" value="NZ_PVNK01000158.1"/>
</dbReference>
<comment type="caution">
    <text evidence="4">The sequence shown here is derived from an EMBL/GenBank/DDBJ whole genome shotgun (WGS) entry which is preliminary data.</text>
</comment>
<evidence type="ECO:0000256" key="1">
    <source>
        <dbReference type="SAM" id="MobiDB-lite"/>
    </source>
</evidence>
<dbReference type="Proteomes" id="UP000237968">
    <property type="component" value="Unassembled WGS sequence"/>
</dbReference>
<feature type="region of interest" description="Disordered" evidence="1">
    <location>
        <begin position="21"/>
        <end position="77"/>
    </location>
</feature>
<dbReference type="AlphaFoldDB" id="A0A2S9XX53"/>
<sequence length="396" mass="44238">MVRLPWPLPCFLALTLVAACTGTPPDSNAAAQPPADAEDSSDPQPDAEVEPDPAPAGETGEQAEAAPPPDPWGPITDEQRSILLAGDEEARIKTDIHYVKTNERRHDVWFPYLDNRRGIYIGVAADQNYTLIGVAKSEFVFLMDLDWRVTELHRAYEVLIEASEDPETLHQRFHKDNQDATIALLEEALGDQLDDDQLRQHITSWRGARETVYRHLDNVIKRQREGVASSWLSNPEYYAHIRKLYQNDRVRMLVGDLTGPTTLTTIKTAAEGLGLPVGVFYLSNAEEYYNYSPQYRANITGLPVAEDSIVLRTIYSKDWVHADALWNYQVQPLADYQARLGDSKNSRRTRMLAHADKEGVLERNPDDVKGLSRVNIGLLPGWGQGGEAAAPSEAAE</sequence>
<feature type="domain" description="DUF7790" evidence="3">
    <location>
        <begin position="98"/>
        <end position="374"/>
    </location>
</feature>
<accession>A0A2S9XX53</accession>
<proteinExistence type="predicted"/>
<dbReference type="CDD" id="cd21179">
    <property type="entry name" value="LIC_1098-like"/>
    <property type="match status" value="1"/>
</dbReference>
<dbReference type="InterPro" id="IPR056692">
    <property type="entry name" value="DUF7790"/>
</dbReference>
<evidence type="ECO:0000259" key="3">
    <source>
        <dbReference type="Pfam" id="PF25046"/>
    </source>
</evidence>
<name>A0A2S9XX53_9BACT</name>
<evidence type="ECO:0000313" key="5">
    <source>
        <dbReference type="Proteomes" id="UP000237968"/>
    </source>
</evidence>
<keyword evidence="5" id="KW-1185">Reference proteome</keyword>
<feature type="compositionally biased region" description="Acidic residues" evidence="1">
    <location>
        <begin position="36"/>
        <end position="51"/>
    </location>
</feature>
<dbReference type="OrthoDB" id="344308at2"/>
<dbReference type="Pfam" id="PF25046">
    <property type="entry name" value="DUF7790"/>
    <property type="match status" value="1"/>
</dbReference>
<dbReference type="PROSITE" id="PS51257">
    <property type="entry name" value="PROKAR_LIPOPROTEIN"/>
    <property type="match status" value="1"/>
</dbReference>
<organism evidence="4 5">
    <name type="scientific">Enhygromyxa salina</name>
    <dbReference type="NCBI Taxonomy" id="215803"/>
    <lineage>
        <taxon>Bacteria</taxon>
        <taxon>Pseudomonadati</taxon>
        <taxon>Myxococcota</taxon>
        <taxon>Polyangia</taxon>
        <taxon>Nannocystales</taxon>
        <taxon>Nannocystaceae</taxon>
        <taxon>Enhygromyxa</taxon>
    </lineage>
</organism>
<keyword evidence="2" id="KW-0732">Signal</keyword>
<feature type="chain" id="PRO_5015624726" description="DUF7790 domain-containing protein" evidence="2">
    <location>
        <begin position="30"/>
        <end position="396"/>
    </location>
</feature>
<dbReference type="EMBL" id="PVNK01000158">
    <property type="protein sequence ID" value="PRP97449.1"/>
    <property type="molecule type" value="Genomic_DNA"/>
</dbReference>